<gene>
    <name evidence="2" type="ORF">SH1V18_31170</name>
</gene>
<dbReference type="InterPro" id="IPR000595">
    <property type="entry name" value="cNMP-bd_dom"/>
</dbReference>
<dbReference type="Proteomes" id="UP001144256">
    <property type="component" value="Unassembled WGS sequence"/>
</dbReference>
<proteinExistence type="predicted"/>
<evidence type="ECO:0000313" key="3">
    <source>
        <dbReference type="Proteomes" id="UP001144256"/>
    </source>
</evidence>
<feature type="domain" description="Cyclic nucleotide-binding" evidence="1">
    <location>
        <begin position="12"/>
        <end position="133"/>
    </location>
</feature>
<evidence type="ECO:0000313" key="2">
    <source>
        <dbReference type="EMBL" id="GKX30637.1"/>
    </source>
</evidence>
<dbReference type="Gene3D" id="2.60.120.10">
    <property type="entry name" value="Jelly Rolls"/>
    <property type="match status" value="1"/>
</dbReference>
<dbReference type="AlphaFoldDB" id="A0A9W5YAZ4"/>
<dbReference type="EMBL" id="BRLB01000010">
    <property type="protein sequence ID" value="GKX30637.1"/>
    <property type="molecule type" value="Genomic_DNA"/>
</dbReference>
<reference evidence="2" key="1">
    <citation type="submission" date="2022-06" db="EMBL/GenBank/DDBJ databases">
        <title>Vallitalea longa sp. nov., an anaerobic bacterium isolated from marine sediment.</title>
        <authorList>
            <person name="Hirano S."/>
            <person name="Terahara T."/>
            <person name="Mori K."/>
            <person name="Hamada M."/>
            <person name="Matsumoto R."/>
            <person name="Kobayashi T."/>
        </authorList>
    </citation>
    <scope>NUCLEOTIDE SEQUENCE</scope>
    <source>
        <strain evidence="2">SH18-1</strain>
    </source>
</reference>
<accession>A0A9W5YAZ4</accession>
<protein>
    <recommendedName>
        <fullName evidence="1">Cyclic nucleotide-binding domain-containing protein</fullName>
    </recommendedName>
</protein>
<name>A0A9W5YAZ4_9FIRM</name>
<comment type="caution">
    <text evidence="2">The sequence shown here is derived from an EMBL/GenBank/DDBJ whole genome shotgun (WGS) entry which is preliminary data.</text>
</comment>
<organism evidence="2 3">
    <name type="scientific">Vallitalea longa</name>
    <dbReference type="NCBI Taxonomy" id="2936439"/>
    <lineage>
        <taxon>Bacteria</taxon>
        <taxon>Bacillati</taxon>
        <taxon>Bacillota</taxon>
        <taxon>Clostridia</taxon>
        <taxon>Lachnospirales</taxon>
        <taxon>Vallitaleaceae</taxon>
        <taxon>Vallitalea</taxon>
    </lineage>
</organism>
<dbReference type="RefSeq" id="WP_281816991.1">
    <property type="nucleotide sequence ID" value="NZ_BRLB01000010.1"/>
</dbReference>
<dbReference type="InterPro" id="IPR018490">
    <property type="entry name" value="cNMP-bd_dom_sf"/>
</dbReference>
<dbReference type="InterPro" id="IPR014710">
    <property type="entry name" value="RmlC-like_jellyroll"/>
</dbReference>
<dbReference type="CDD" id="cd00038">
    <property type="entry name" value="CAP_ED"/>
    <property type="match status" value="1"/>
</dbReference>
<dbReference type="Pfam" id="PF00027">
    <property type="entry name" value="cNMP_binding"/>
    <property type="match status" value="1"/>
</dbReference>
<keyword evidence="3" id="KW-1185">Reference proteome</keyword>
<evidence type="ECO:0000259" key="1">
    <source>
        <dbReference type="PROSITE" id="PS50042"/>
    </source>
</evidence>
<sequence length="236" mass="27848">MTIQKYINENPFLQQLFTEFTHSDLELIDVIYYASDMTIIKRNSCSNYVYLIVNGICGMFKRLENGEIYCYYKISNYNVIGLSEILSDNDVRNADVDTLTDVIALKISKRNLKEWMVKYPDFYNKIIYNTINRLHSTLSKYIECKKYSVKVNVVAYLIYCYDLYKKIYDTNYKGLVKINETRNMISNFIGISIRSTNSTVEILKNKNLVTIKLGKIYINNEQYNNLLKYKKELLLD</sequence>
<dbReference type="PROSITE" id="PS50042">
    <property type="entry name" value="CNMP_BINDING_3"/>
    <property type="match status" value="1"/>
</dbReference>
<dbReference type="SUPFAM" id="SSF51206">
    <property type="entry name" value="cAMP-binding domain-like"/>
    <property type="match status" value="1"/>
</dbReference>